<dbReference type="PANTHER" id="PTHR47447:SF27">
    <property type="entry name" value="PENTACOTRIPEPTIDE-REPEAT REGION OF PRORP DOMAIN-CONTAINING PROTEIN"/>
    <property type="match status" value="1"/>
</dbReference>
<dbReference type="Pfam" id="PF13041">
    <property type="entry name" value="PPR_2"/>
    <property type="match status" value="3"/>
</dbReference>
<reference evidence="4" key="1">
    <citation type="journal article" date="2023" name="Plant J.">
        <title>The genome of the king protea, Protea cynaroides.</title>
        <authorList>
            <person name="Chang J."/>
            <person name="Duong T.A."/>
            <person name="Schoeman C."/>
            <person name="Ma X."/>
            <person name="Roodt D."/>
            <person name="Barker N."/>
            <person name="Li Z."/>
            <person name="Van de Peer Y."/>
            <person name="Mizrachi E."/>
        </authorList>
    </citation>
    <scope>NUCLEOTIDE SEQUENCE</scope>
    <source>
        <tissue evidence="4">Young leaves</tissue>
    </source>
</reference>
<dbReference type="PANTHER" id="PTHR47447">
    <property type="entry name" value="OS03G0856100 PROTEIN"/>
    <property type="match status" value="1"/>
</dbReference>
<dbReference type="NCBIfam" id="TIGR00756">
    <property type="entry name" value="PPR"/>
    <property type="match status" value="5"/>
</dbReference>
<dbReference type="EMBL" id="JAMYWD010000007">
    <property type="protein sequence ID" value="KAJ4965158.1"/>
    <property type="molecule type" value="Genomic_DNA"/>
</dbReference>
<feature type="repeat" description="PPR" evidence="3">
    <location>
        <begin position="174"/>
        <end position="208"/>
    </location>
</feature>
<dbReference type="PROSITE" id="PS51375">
    <property type="entry name" value="PPR"/>
    <property type="match status" value="5"/>
</dbReference>
<keyword evidence="5" id="KW-1185">Reference proteome</keyword>
<dbReference type="AlphaFoldDB" id="A0A9Q0QMB8"/>
<evidence type="ECO:0000256" key="1">
    <source>
        <dbReference type="ARBA" id="ARBA00007626"/>
    </source>
</evidence>
<gene>
    <name evidence="4" type="ORF">NE237_017007</name>
</gene>
<evidence type="ECO:0000256" key="3">
    <source>
        <dbReference type="PROSITE-ProRule" id="PRU00708"/>
    </source>
</evidence>
<comment type="caution">
    <text evidence="4">The sequence shown here is derived from an EMBL/GenBank/DDBJ whole genome shotgun (WGS) entry which is preliminary data.</text>
</comment>
<dbReference type="Proteomes" id="UP001141806">
    <property type="component" value="Unassembled WGS sequence"/>
</dbReference>
<keyword evidence="2" id="KW-0677">Repeat</keyword>
<evidence type="ECO:0008006" key="6">
    <source>
        <dbReference type="Google" id="ProtNLM"/>
    </source>
</evidence>
<feature type="repeat" description="PPR" evidence="3">
    <location>
        <begin position="244"/>
        <end position="278"/>
    </location>
</feature>
<evidence type="ECO:0000256" key="2">
    <source>
        <dbReference type="ARBA" id="ARBA00022737"/>
    </source>
</evidence>
<comment type="similarity">
    <text evidence="1">Belongs to the PPR family. P subfamily.</text>
</comment>
<feature type="repeat" description="PPR" evidence="3">
    <location>
        <begin position="139"/>
        <end position="173"/>
    </location>
</feature>
<dbReference type="Gene3D" id="1.25.40.10">
    <property type="entry name" value="Tetratricopeptide repeat domain"/>
    <property type="match status" value="4"/>
</dbReference>
<sequence>MLGHYGFCGFVGTYVHLFRIYCRGPFNYWNRSGKGLHSLNQFKRKKSFQLVKGKRAGKYVKSGVRAEDKDQKVYMRDTIGNVSKILRYSTWDCAQEQLENLTVRWDSYTINRVLKTHPPMEKAWLFFNWASHLKGFKHDQYTFTTMLDIFGEAGRISSMKFVFQQMLEKGIKIDAVTYTSLLHWLSKDGDINGSLRMWEEMKAAGCRPTVVSYTALMKVLFDNNRPKEATEIYKEMLQSGCSPNCYTYTVLMEYLAGTGKFQAALDILSKMQDAGVQPDKATCNILIQKCSIAGETGAMAQILLYMKENSIVLHCPVYLEALKTLENAGEATDLLREVNPHLSFERISKEEIFELEATAVDVNSFIDRGLVINLLAKKNFVAVEYILNEIICKSIQFDSTVVSTTIQVSCANCKPNGAFLAFRYSLKMGLKVERASYMALIGLFIRTKSFLNVMEIVEQMIGVGVSFGTYLVSLLVNQFGFAKMSGTAAKIFHSLPDDQNLVTYTALMRAYFCCGDVDKGLEIYETMKNRGICASLGTYHVLVIGLEESGRIQEAETYRKAMKKIPHDGRSQNKFSTETRLCDLLFARGVFF</sequence>
<dbReference type="InterPro" id="IPR002885">
    <property type="entry name" value="PPR_rpt"/>
</dbReference>
<name>A0A9Q0QMB8_9MAGN</name>
<protein>
    <recommendedName>
        <fullName evidence="6">Pentatricopeptide repeat-containing protein</fullName>
    </recommendedName>
</protein>
<organism evidence="4 5">
    <name type="scientific">Protea cynaroides</name>
    <dbReference type="NCBI Taxonomy" id="273540"/>
    <lineage>
        <taxon>Eukaryota</taxon>
        <taxon>Viridiplantae</taxon>
        <taxon>Streptophyta</taxon>
        <taxon>Embryophyta</taxon>
        <taxon>Tracheophyta</taxon>
        <taxon>Spermatophyta</taxon>
        <taxon>Magnoliopsida</taxon>
        <taxon>Proteales</taxon>
        <taxon>Proteaceae</taxon>
        <taxon>Protea</taxon>
    </lineage>
</organism>
<proteinExistence type="inferred from homology"/>
<accession>A0A9Q0QMB8</accession>
<evidence type="ECO:0000313" key="5">
    <source>
        <dbReference type="Proteomes" id="UP001141806"/>
    </source>
</evidence>
<evidence type="ECO:0000313" key="4">
    <source>
        <dbReference type="EMBL" id="KAJ4965158.1"/>
    </source>
</evidence>
<feature type="repeat" description="PPR" evidence="3">
    <location>
        <begin position="209"/>
        <end position="243"/>
    </location>
</feature>
<dbReference type="Pfam" id="PF13812">
    <property type="entry name" value="PPR_3"/>
    <property type="match status" value="1"/>
</dbReference>
<dbReference type="OrthoDB" id="185373at2759"/>
<dbReference type="InterPro" id="IPR011990">
    <property type="entry name" value="TPR-like_helical_dom_sf"/>
</dbReference>
<feature type="repeat" description="PPR" evidence="3">
    <location>
        <begin position="500"/>
        <end position="534"/>
    </location>
</feature>